<reference evidence="4" key="1">
    <citation type="submission" date="2021-03" db="EMBL/GenBank/DDBJ databases">
        <title>Antimicrobial resistance genes in bacteria isolated from Japanese honey, and their potential for conferring macrolide and lincosamide resistance in the American foulbrood pathogen Paenibacillus larvae.</title>
        <authorList>
            <person name="Okamoto M."/>
            <person name="Kumagai M."/>
            <person name="Kanamori H."/>
            <person name="Takamatsu D."/>
        </authorList>
    </citation>
    <scope>NUCLEOTIDE SEQUENCE</scope>
    <source>
        <strain evidence="4">J27TS8</strain>
    </source>
</reference>
<proteinExistence type="predicted"/>
<dbReference type="Pfam" id="PF00583">
    <property type="entry name" value="Acetyltransf_1"/>
    <property type="match status" value="1"/>
</dbReference>
<evidence type="ECO:0000259" key="3">
    <source>
        <dbReference type="PROSITE" id="PS51186"/>
    </source>
</evidence>
<organism evidence="4 5">
    <name type="scientific">Robertmurraya siralis</name>
    <dbReference type="NCBI Taxonomy" id="77777"/>
    <lineage>
        <taxon>Bacteria</taxon>
        <taxon>Bacillati</taxon>
        <taxon>Bacillota</taxon>
        <taxon>Bacilli</taxon>
        <taxon>Bacillales</taxon>
        <taxon>Bacillaceae</taxon>
        <taxon>Robertmurraya</taxon>
    </lineage>
</organism>
<name>A0A920BVI4_9BACI</name>
<dbReference type="GO" id="GO:0016747">
    <property type="term" value="F:acyltransferase activity, transferring groups other than amino-acyl groups"/>
    <property type="evidence" value="ECO:0007669"/>
    <property type="project" value="InterPro"/>
</dbReference>
<dbReference type="InterPro" id="IPR016181">
    <property type="entry name" value="Acyl_CoA_acyltransferase"/>
</dbReference>
<feature type="domain" description="N-acetyltransferase" evidence="3">
    <location>
        <begin position="1"/>
        <end position="163"/>
    </location>
</feature>
<keyword evidence="5" id="KW-1185">Reference proteome</keyword>
<evidence type="ECO:0000256" key="2">
    <source>
        <dbReference type="ARBA" id="ARBA00023315"/>
    </source>
</evidence>
<dbReference type="InterPro" id="IPR050680">
    <property type="entry name" value="YpeA/RimI_acetyltransf"/>
</dbReference>
<dbReference type="AlphaFoldDB" id="A0A920BVI4"/>
<dbReference type="Proteomes" id="UP000682111">
    <property type="component" value="Unassembled WGS sequence"/>
</dbReference>
<keyword evidence="2" id="KW-0012">Acyltransferase</keyword>
<evidence type="ECO:0000256" key="1">
    <source>
        <dbReference type="ARBA" id="ARBA00022679"/>
    </source>
</evidence>
<evidence type="ECO:0000313" key="5">
    <source>
        <dbReference type="Proteomes" id="UP000682111"/>
    </source>
</evidence>
<dbReference type="PANTHER" id="PTHR43420">
    <property type="entry name" value="ACETYLTRANSFERASE"/>
    <property type="match status" value="1"/>
</dbReference>
<comment type="caution">
    <text evidence="4">The sequence shown here is derived from an EMBL/GenBank/DDBJ whole genome shotgun (WGS) entry which is preliminary data.</text>
</comment>
<dbReference type="SUPFAM" id="SSF55729">
    <property type="entry name" value="Acyl-CoA N-acyltransferases (Nat)"/>
    <property type="match status" value="1"/>
</dbReference>
<dbReference type="PROSITE" id="PS51186">
    <property type="entry name" value="GNAT"/>
    <property type="match status" value="1"/>
</dbReference>
<dbReference type="InterPro" id="IPR000182">
    <property type="entry name" value="GNAT_dom"/>
</dbReference>
<accession>A0A920BVI4</accession>
<protein>
    <submittedName>
        <fullName evidence="4">N-acetyltransferase</fullName>
    </submittedName>
</protein>
<sequence length="193" mass="22239">MEIRQYDQSDEVAWVRCRVLSFLDTAYFDHVLQKKETYGNPAIELVAVEEGQLIGLLDIEYETKEGSVCSRGAGLGGMIWHIAVHPDFRSSGVGRQLLQEAERRARAENLSRLEAWTRDDLWVQAWYEKNGFIKVDSYLHVYLENGEAEASLTSDIPFLKPIHAFAHYVGADRERVKSKFNRVHECVCYEKKL</sequence>
<dbReference type="EMBL" id="BORC01000006">
    <property type="protein sequence ID" value="GIN63412.1"/>
    <property type="molecule type" value="Genomic_DNA"/>
</dbReference>
<dbReference type="CDD" id="cd04301">
    <property type="entry name" value="NAT_SF"/>
    <property type="match status" value="1"/>
</dbReference>
<dbReference type="Gene3D" id="3.40.630.30">
    <property type="match status" value="1"/>
</dbReference>
<gene>
    <name evidence="4" type="ORF">J27TS8_34050</name>
</gene>
<evidence type="ECO:0000313" key="4">
    <source>
        <dbReference type="EMBL" id="GIN63412.1"/>
    </source>
</evidence>
<dbReference type="PANTHER" id="PTHR43420:SF41">
    <property type="entry name" value="IAA ACETYLTRANSFERASE"/>
    <property type="match status" value="1"/>
</dbReference>
<keyword evidence="1" id="KW-0808">Transferase</keyword>